<dbReference type="PROSITE" id="PS50888">
    <property type="entry name" value="BHLH"/>
    <property type="match status" value="1"/>
</dbReference>
<feature type="region of interest" description="Disordered" evidence="3">
    <location>
        <begin position="319"/>
        <end position="343"/>
    </location>
</feature>
<keyword evidence="6" id="KW-1185">Reference proteome</keyword>
<feature type="compositionally biased region" description="Polar residues" evidence="3">
    <location>
        <begin position="1"/>
        <end position="36"/>
    </location>
</feature>
<organism evidence="5 6">
    <name type="scientific">Aspergillus granulosus</name>
    <dbReference type="NCBI Taxonomy" id="176169"/>
    <lineage>
        <taxon>Eukaryota</taxon>
        <taxon>Fungi</taxon>
        <taxon>Dikarya</taxon>
        <taxon>Ascomycota</taxon>
        <taxon>Pezizomycotina</taxon>
        <taxon>Eurotiomycetes</taxon>
        <taxon>Eurotiomycetidae</taxon>
        <taxon>Eurotiales</taxon>
        <taxon>Aspergillaceae</taxon>
        <taxon>Aspergillus</taxon>
        <taxon>Aspergillus subgen. Nidulantes</taxon>
    </lineage>
</organism>
<dbReference type="PANTHER" id="PTHR10328:SF15">
    <property type="entry name" value="BHLH TRANSCRIPTION FACTOR"/>
    <property type="match status" value="1"/>
</dbReference>
<feature type="domain" description="BHLH" evidence="4">
    <location>
        <begin position="346"/>
        <end position="397"/>
    </location>
</feature>
<keyword evidence="2" id="KW-0539">Nucleus</keyword>
<dbReference type="InterPro" id="IPR036638">
    <property type="entry name" value="HLH_DNA-bd_sf"/>
</dbReference>
<evidence type="ECO:0000313" key="6">
    <source>
        <dbReference type="Proteomes" id="UP001610334"/>
    </source>
</evidence>
<evidence type="ECO:0000256" key="1">
    <source>
        <dbReference type="ARBA" id="ARBA00023125"/>
    </source>
</evidence>
<dbReference type="Proteomes" id="UP001610334">
    <property type="component" value="Unassembled WGS sequence"/>
</dbReference>
<dbReference type="PANTHER" id="PTHR10328">
    <property type="entry name" value="PROTEIN MAX MYC-ASSOCIATED FACTOR X"/>
    <property type="match status" value="1"/>
</dbReference>
<dbReference type="Pfam" id="PF00010">
    <property type="entry name" value="HLH"/>
    <property type="match status" value="1"/>
</dbReference>
<proteinExistence type="predicted"/>
<reference evidence="5 6" key="1">
    <citation type="submission" date="2024-07" db="EMBL/GenBank/DDBJ databases">
        <title>Section-level genome sequencing and comparative genomics of Aspergillus sections Usti and Cavernicolus.</title>
        <authorList>
            <consortium name="Lawrence Berkeley National Laboratory"/>
            <person name="Nybo J.L."/>
            <person name="Vesth T.C."/>
            <person name="Theobald S."/>
            <person name="Frisvad J.C."/>
            <person name="Larsen T.O."/>
            <person name="Kjaerboelling I."/>
            <person name="Rothschild-Mancinelli K."/>
            <person name="Lyhne E.K."/>
            <person name="Kogle M.E."/>
            <person name="Barry K."/>
            <person name="Clum A."/>
            <person name="Na H."/>
            <person name="Ledsgaard L."/>
            <person name="Lin J."/>
            <person name="Lipzen A."/>
            <person name="Kuo A."/>
            <person name="Riley R."/>
            <person name="Mondo S."/>
            <person name="Labutti K."/>
            <person name="Haridas S."/>
            <person name="Pangalinan J."/>
            <person name="Salamov A.A."/>
            <person name="Simmons B.A."/>
            <person name="Magnuson J.K."/>
            <person name="Chen J."/>
            <person name="Drula E."/>
            <person name="Henrissat B."/>
            <person name="Wiebenga A."/>
            <person name="Lubbers R.J."/>
            <person name="Gomes A.C."/>
            <person name="Makela M.R."/>
            <person name="Stajich J."/>
            <person name="Grigoriev I.V."/>
            <person name="Mortensen U.H."/>
            <person name="De Vries R.P."/>
            <person name="Baker S.E."/>
            <person name="Andersen M.R."/>
        </authorList>
    </citation>
    <scope>NUCLEOTIDE SEQUENCE [LARGE SCALE GENOMIC DNA]</scope>
    <source>
        <strain evidence="5 6">CBS 588.65</strain>
    </source>
</reference>
<accession>A0ABR4GZF7</accession>
<dbReference type="InterPro" id="IPR011598">
    <property type="entry name" value="bHLH_dom"/>
</dbReference>
<evidence type="ECO:0000259" key="4">
    <source>
        <dbReference type="PROSITE" id="PS50888"/>
    </source>
</evidence>
<evidence type="ECO:0000256" key="3">
    <source>
        <dbReference type="SAM" id="MobiDB-lite"/>
    </source>
</evidence>
<sequence length="490" mass="53244">MDSTLTHRPWGPTTTGPSLPIATSSQTLPSISTLTASMAHAPAPAEKSPGNASLNTIERDSGNWSMPPSTRSSTYSTATNGTGNQPTLSFLTSSQQPSPKRVSYVSERSPYSSDHHTTTPPSAGAQPSPNFASTQPSAALPSLNQNYEAPSQRGSIAEPAESRRSSVDSRMNQGINALNINPASPYHSTNASQSSIVSGLQRERGISTDMNAYRGPRYSGTAAPLSPLGRGEHRGFAAGRTAPAISSNPRSEIYNAEAPTAGLAYAFPDPDVARSNSFSGDKSSQFSRKASATESLNSIYSESRLPHGQHELPQNVHHHTLQHKQVRGLMESDSHTSNTPYSRTPELRVTHKLAERKRRSEMKDCFESLRARLPQNQNNKSSKWETLTRAIEYINQLESSIQATRRENEMLRLEMEEMRSQQAQQANGQPRPPFEHHAMPAQTNGQGHGPIFPSYNAGPGIQQDQPRTLPPLMGGSAAPMQGIQYSDDRR</sequence>
<dbReference type="SMART" id="SM00353">
    <property type="entry name" value="HLH"/>
    <property type="match status" value="1"/>
</dbReference>
<evidence type="ECO:0000256" key="2">
    <source>
        <dbReference type="ARBA" id="ARBA00023242"/>
    </source>
</evidence>
<feature type="region of interest" description="Disordered" evidence="3">
    <location>
        <begin position="420"/>
        <end position="490"/>
    </location>
</feature>
<protein>
    <recommendedName>
        <fullName evidence="4">BHLH domain-containing protein</fullName>
    </recommendedName>
</protein>
<name>A0ABR4GZF7_9EURO</name>
<dbReference type="EMBL" id="JBFXLT010000109">
    <property type="protein sequence ID" value="KAL2808576.1"/>
    <property type="molecule type" value="Genomic_DNA"/>
</dbReference>
<comment type="caution">
    <text evidence="5">The sequence shown here is derived from an EMBL/GenBank/DDBJ whole genome shotgun (WGS) entry which is preliminary data.</text>
</comment>
<dbReference type="SUPFAM" id="SSF47459">
    <property type="entry name" value="HLH, helix-loop-helix DNA-binding domain"/>
    <property type="match status" value="1"/>
</dbReference>
<evidence type="ECO:0000313" key="5">
    <source>
        <dbReference type="EMBL" id="KAL2808576.1"/>
    </source>
</evidence>
<feature type="compositionally biased region" description="Polar residues" evidence="3">
    <location>
        <begin position="118"/>
        <end position="154"/>
    </location>
</feature>
<dbReference type="Gene3D" id="4.10.280.10">
    <property type="entry name" value="Helix-loop-helix DNA-binding domain"/>
    <property type="match status" value="1"/>
</dbReference>
<keyword evidence="1" id="KW-0238">DNA-binding</keyword>
<gene>
    <name evidence="5" type="ORF">BJX63DRAFT_27537</name>
</gene>
<feature type="compositionally biased region" description="Polar residues" evidence="3">
    <location>
        <begin position="50"/>
        <end position="98"/>
    </location>
</feature>
<feature type="region of interest" description="Disordered" evidence="3">
    <location>
        <begin position="1"/>
        <end position="169"/>
    </location>
</feature>